<reference evidence="1 2" key="1">
    <citation type="submission" date="2018-11" db="EMBL/GenBank/DDBJ databases">
        <authorList>
            <person name="Li F."/>
        </authorList>
    </citation>
    <scope>NUCLEOTIDE SEQUENCE [LARGE SCALE GENOMIC DNA]</scope>
    <source>
        <strain evidence="1 2">Gsoil 818</strain>
    </source>
</reference>
<dbReference type="Proteomes" id="UP000279994">
    <property type="component" value="Unassembled WGS sequence"/>
</dbReference>
<dbReference type="RefSeq" id="WP_123224206.1">
    <property type="nucleotide sequence ID" value="NZ_RJSF01000044.1"/>
</dbReference>
<dbReference type="EMBL" id="RJSF01000044">
    <property type="protein sequence ID" value="RNM12442.1"/>
    <property type="molecule type" value="Genomic_DNA"/>
</dbReference>
<dbReference type="AlphaFoldDB" id="A0A3N0GJU0"/>
<accession>A0A3N0GJU0</accession>
<proteinExistence type="predicted"/>
<organism evidence="1 2">
    <name type="scientific">Nocardioides pocheonensis</name>
    <dbReference type="NCBI Taxonomy" id="661485"/>
    <lineage>
        <taxon>Bacteria</taxon>
        <taxon>Bacillati</taxon>
        <taxon>Actinomycetota</taxon>
        <taxon>Actinomycetes</taxon>
        <taxon>Propionibacteriales</taxon>
        <taxon>Nocardioidaceae</taxon>
        <taxon>Nocardioides</taxon>
    </lineage>
</organism>
<name>A0A3N0GJU0_9ACTN</name>
<gene>
    <name evidence="1" type="ORF">EFL26_17510</name>
</gene>
<dbReference type="OrthoDB" id="3579108at2"/>
<evidence type="ECO:0000313" key="2">
    <source>
        <dbReference type="Proteomes" id="UP000279994"/>
    </source>
</evidence>
<comment type="caution">
    <text evidence="1">The sequence shown here is derived from an EMBL/GenBank/DDBJ whole genome shotgun (WGS) entry which is preliminary data.</text>
</comment>
<sequence length="73" mass="8330">MATDRQVDIRADVVQMLLEIVANEQYPSTTMLRMIEQLATPEERAVYARILMDNITSSTYPSIPMMRRLVALG</sequence>
<evidence type="ECO:0000313" key="1">
    <source>
        <dbReference type="EMBL" id="RNM12442.1"/>
    </source>
</evidence>
<keyword evidence="2" id="KW-1185">Reference proteome</keyword>
<protein>
    <submittedName>
        <fullName evidence="1">Uncharacterized protein</fullName>
    </submittedName>
</protein>